<evidence type="ECO:0000313" key="9">
    <source>
        <dbReference type="EMBL" id="CAB0036596.1"/>
    </source>
</evidence>
<organism evidence="9 10">
    <name type="scientific">Trichogramma brassicae</name>
    <dbReference type="NCBI Taxonomy" id="86971"/>
    <lineage>
        <taxon>Eukaryota</taxon>
        <taxon>Metazoa</taxon>
        <taxon>Ecdysozoa</taxon>
        <taxon>Arthropoda</taxon>
        <taxon>Hexapoda</taxon>
        <taxon>Insecta</taxon>
        <taxon>Pterygota</taxon>
        <taxon>Neoptera</taxon>
        <taxon>Endopterygota</taxon>
        <taxon>Hymenoptera</taxon>
        <taxon>Apocrita</taxon>
        <taxon>Proctotrupomorpha</taxon>
        <taxon>Chalcidoidea</taxon>
        <taxon>Trichogrammatidae</taxon>
        <taxon>Trichogramma</taxon>
    </lineage>
</organism>
<feature type="transmembrane region" description="Helical" evidence="8">
    <location>
        <begin position="660"/>
        <end position="678"/>
    </location>
</feature>
<feature type="compositionally biased region" description="Acidic residues" evidence="7">
    <location>
        <begin position="432"/>
        <end position="447"/>
    </location>
</feature>
<keyword evidence="3 8" id="KW-0812">Transmembrane</keyword>
<keyword evidence="4 8" id="KW-1133">Transmembrane helix</keyword>
<dbReference type="GO" id="GO:0055120">
    <property type="term" value="C:striated muscle dense body"/>
    <property type="evidence" value="ECO:0007669"/>
    <property type="project" value="TreeGrafter"/>
</dbReference>
<comment type="subcellular location">
    <subcellularLocation>
        <location evidence="1">Membrane</location>
        <topology evidence="1">Multi-pass membrane protein</topology>
    </subcellularLocation>
</comment>
<feature type="compositionally biased region" description="Acidic residues" evidence="7">
    <location>
        <begin position="407"/>
        <end position="421"/>
    </location>
</feature>
<proteinExistence type="inferred from homology"/>
<dbReference type="GO" id="GO:0015459">
    <property type="term" value="F:potassium channel regulator activity"/>
    <property type="evidence" value="ECO:0007669"/>
    <property type="project" value="TreeGrafter"/>
</dbReference>
<sequence length="837" mass="91952">MSQLIREALANFQIRAIVTDFELALRNALREVYGNNVHLVGCYFHFIRHGDSMRLGEIGSVELIGIGSQLVGEYFNKRFRRLHRLEAEQVIDLEARFTEAIAANNGVDPEFDWDIMREFPQNEIFRMQQGLEEREQIIFPNGNNGMLRRRRRGRGRRPARAAAGRRSPRAAQADRPLRILAPNRGERPIAPAGGSQIADYSNDVEIDNFRSYSAVIRRPDSGANVLPRLDNLSTSGGPGEASHSSPATGIMELGLSTTQASIIHDDSAVAGPSRQSAPLMNELPPIGIHSPAQPGSAATGSQIADYSNDVEIDNFRSYSAVIRRPDSGANVLPRLDNLNTSGGPGEASHSSPATGIMELGLSTTQASIIHDVSAVAVPSRQSAPLMNELSPIRNNSPAHPVPRNSDNADDSIDVDLDDFPDAADLFRQSDSELSDEDVSDSIDESDSTIESNSVDPTSARPHNLDVPDSSARTNSPSIEVLEDAAQNLNGEIRNDDLPAASPPRPSATFTDKVGANQCRISKLAAQLCRVGCEDEYRELLDNNATRDLVVVVARVRVDTYHAQARAILRITFYCLLRASARQKLSVLKKFNKSSTHACTYVIIIRRGMKYHRASSMRKQKEAPGSEYTHANGNIASMQARASRASWHRAYISCALGVHRVGYVMICFGVVNAGCSLLFGSMMKFVGRQPLIALGAVVHASLIGVLLMWRPHPDAAYVFYTVSGLWGVGDAVWQTQINGLYGTLFRRNKEAAFSNFRLWESAGFVIAYAYSTHLCARMKLYVMLNVLIIGSIGYTIVELLHRRKQRRRPSDAAIAAGQLDETDDEKDDIDDDIIITHL</sequence>
<dbReference type="Proteomes" id="UP000479190">
    <property type="component" value="Unassembled WGS sequence"/>
</dbReference>
<keyword evidence="5 8" id="KW-0472">Membrane</keyword>
<dbReference type="SUPFAM" id="SSF103473">
    <property type="entry name" value="MFS general substrate transporter"/>
    <property type="match status" value="1"/>
</dbReference>
<accession>A0A6H5IM15</accession>
<feature type="region of interest" description="Disordered" evidence="7">
    <location>
        <begin position="328"/>
        <end position="354"/>
    </location>
</feature>
<evidence type="ECO:0000256" key="6">
    <source>
        <dbReference type="ARBA" id="ARBA00023180"/>
    </source>
</evidence>
<dbReference type="OrthoDB" id="78663at2759"/>
<dbReference type="EMBL" id="CADCXV010000822">
    <property type="protein sequence ID" value="CAB0036596.1"/>
    <property type="molecule type" value="Genomic_DNA"/>
</dbReference>
<name>A0A6H5IM15_9HYME</name>
<comment type="similarity">
    <text evidence="2">Belongs to the unc-93 family.</text>
</comment>
<feature type="transmembrane region" description="Helical" evidence="8">
    <location>
        <begin position="690"/>
        <end position="708"/>
    </location>
</feature>
<dbReference type="Gene3D" id="1.20.1250.20">
    <property type="entry name" value="MFS general substrate transporter like domains"/>
    <property type="match status" value="1"/>
</dbReference>
<evidence type="ECO:0000256" key="1">
    <source>
        <dbReference type="ARBA" id="ARBA00004141"/>
    </source>
</evidence>
<keyword evidence="6" id="KW-0325">Glycoprotein</keyword>
<evidence type="ECO:0000256" key="5">
    <source>
        <dbReference type="ARBA" id="ARBA00023136"/>
    </source>
</evidence>
<keyword evidence="10" id="KW-1185">Reference proteome</keyword>
<feature type="transmembrane region" description="Helical" evidence="8">
    <location>
        <begin position="779"/>
        <end position="799"/>
    </location>
</feature>
<evidence type="ECO:0000256" key="3">
    <source>
        <dbReference type="ARBA" id="ARBA00022692"/>
    </source>
</evidence>
<dbReference type="InterPro" id="IPR010291">
    <property type="entry name" value="Ion_channel_UNC-93"/>
</dbReference>
<evidence type="ECO:0000256" key="2">
    <source>
        <dbReference type="ARBA" id="ARBA00009172"/>
    </source>
</evidence>
<dbReference type="GO" id="GO:0006937">
    <property type="term" value="P:regulation of muscle contraction"/>
    <property type="evidence" value="ECO:0007669"/>
    <property type="project" value="TreeGrafter"/>
</dbReference>
<evidence type="ECO:0000313" key="10">
    <source>
        <dbReference type="Proteomes" id="UP000479190"/>
    </source>
</evidence>
<feature type="region of interest" description="Disordered" evidence="7">
    <location>
        <begin position="143"/>
        <end position="197"/>
    </location>
</feature>
<gene>
    <name evidence="9" type="ORF">TBRA_LOCUS8458</name>
</gene>
<evidence type="ECO:0008006" key="11">
    <source>
        <dbReference type="Google" id="ProtNLM"/>
    </source>
</evidence>
<feature type="region of interest" description="Disordered" evidence="7">
    <location>
        <begin position="387"/>
        <end position="474"/>
    </location>
</feature>
<reference evidence="9 10" key="1">
    <citation type="submission" date="2020-02" db="EMBL/GenBank/DDBJ databases">
        <authorList>
            <person name="Ferguson B K."/>
        </authorList>
    </citation>
    <scope>NUCLEOTIDE SEQUENCE [LARGE SCALE GENOMIC DNA]</scope>
</reference>
<dbReference type="FunFam" id="1.20.1250.20:FF:000290">
    <property type="entry name" value="Unc-93 homolog A"/>
    <property type="match status" value="1"/>
</dbReference>
<dbReference type="InterPro" id="IPR051951">
    <property type="entry name" value="UNC-93_regulatory"/>
</dbReference>
<dbReference type="GO" id="GO:0005886">
    <property type="term" value="C:plasma membrane"/>
    <property type="evidence" value="ECO:0007669"/>
    <property type="project" value="TreeGrafter"/>
</dbReference>
<evidence type="ECO:0000256" key="4">
    <source>
        <dbReference type="ARBA" id="ARBA00022989"/>
    </source>
</evidence>
<evidence type="ECO:0000256" key="8">
    <source>
        <dbReference type="SAM" id="Phobius"/>
    </source>
</evidence>
<feature type="region of interest" description="Disordered" evidence="7">
    <location>
        <begin position="269"/>
        <end position="301"/>
    </location>
</feature>
<feature type="region of interest" description="Disordered" evidence="7">
    <location>
        <begin position="223"/>
        <end position="248"/>
    </location>
</feature>
<dbReference type="PANTHER" id="PTHR19444:SF13">
    <property type="entry name" value="PROTEIN UNC-93 HOMOLOG A"/>
    <property type="match status" value="1"/>
</dbReference>
<protein>
    <recommendedName>
        <fullName evidence="11">UNC93-like protein</fullName>
    </recommendedName>
</protein>
<dbReference type="GO" id="GO:0043266">
    <property type="term" value="P:regulation of potassium ion transport"/>
    <property type="evidence" value="ECO:0007669"/>
    <property type="project" value="TreeGrafter"/>
</dbReference>
<dbReference type="Pfam" id="PF05978">
    <property type="entry name" value="UNC-93"/>
    <property type="match status" value="1"/>
</dbReference>
<dbReference type="PANTHER" id="PTHR19444">
    <property type="entry name" value="UNC-93 RELATED"/>
    <property type="match status" value="1"/>
</dbReference>
<evidence type="ECO:0000256" key="7">
    <source>
        <dbReference type="SAM" id="MobiDB-lite"/>
    </source>
</evidence>
<dbReference type="AlphaFoldDB" id="A0A6H5IM15"/>
<feature type="compositionally biased region" description="Basic residues" evidence="7">
    <location>
        <begin position="147"/>
        <end position="159"/>
    </location>
</feature>
<dbReference type="InterPro" id="IPR036259">
    <property type="entry name" value="MFS_trans_sf"/>
</dbReference>
<feature type="compositionally biased region" description="Low complexity" evidence="7">
    <location>
        <begin position="160"/>
        <end position="171"/>
    </location>
</feature>